<name>A0ABQ8S359_PERAM</name>
<evidence type="ECO:0000256" key="7">
    <source>
        <dbReference type="ARBA" id="ARBA00023180"/>
    </source>
</evidence>
<dbReference type="EMBL" id="JAJSOF020000037">
    <property type="protein sequence ID" value="KAJ4428427.1"/>
    <property type="molecule type" value="Genomic_DNA"/>
</dbReference>
<proteinExistence type="predicted"/>
<keyword evidence="7" id="KW-0325">Glycoprotein</keyword>
<keyword evidence="3 8" id="KW-0812">Transmembrane</keyword>
<keyword evidence="6" id="KW-0675">Receptor</keyword>
<keyword evidence="12" id="KW-1185">Reference proteome</keyword>
<dbReference type="Gene3D" id="1.10.287.70">
    <property type="match status" value="1"/>
</dbReference>
<keyword evidence="5 8" id="KW-0472">Membrane</keyword>
<comment type="caution">
    <text evidence="11">The sequence shown here is derived from an EMBL/GenBank/DDBJ whole genome shotgun (WGS) entry which is preliminary data.</text>
</comment>
<feature type="domain" description="Putative ionotropic receptor ligand binding" evidence="10">
    <location>
        <begin position="68"/>
        <end position="240"/>
    </location>
</feature>
<gene>
    <name evidence="11" type="ORF">ANN_24464</name>
</gene>
<keyword evidence="9" id="KW-0732">Signal</keyword>
<evidence type="ECO:0000313" key="12">
    <source>
        <dbReference type="Proteomes" id="UP001148838"/>
    </source>
</evidence>
<organism evidence="11 12">
    <name type="scientific">Periplaneta americana</name>
    <name type="common">American cockroach</name>
    <name type="synonym">Blatta americana</name>
    <dbReference type="NCBI Taxonomy" id="6978"/>
    <lineage>
        <taxon>Eukaryota</taxon>
        <taxon>Metazoa</taxon>
        <taxon>Ecdysozoa</taxon>
        <taxon>Arthropoda</taxon>
        <taxon>Hexapoda</taxon>
        <taxon>Insecta</taxon>
        <taxon>Pterygota</taxon>
        <taxon>Neoptera</taxon>
        <taxon>Polyneoptera</taxon>
        <taxon>Dictyoptera</taxon>
        <taxon>Blattodea</taxon>
        <taxon>Blattoidea</taxon>
        <taxon>Blattidae</taxon>
        <taxon>Blattinae</taxon>
        <taxon>Periplaneta</taxon>
    </lineage>
</organism>
<protein>
    <recommendedName>
        <fullName evidence="10">Putative ionotropic receptor ligand binding domain-containing protein</fullName>
    </recommendedName>
</protein>
<evidence type="ECO:0000256" key="5">
    <source>
        <dbReference type="ARBA" id="ARBA00023136"/>
    </source>
</evidence>
<evidence type="ECO:0000313" key="11">
    <source>
        <dbReference type="EMBL" id="KAJ4428427.1"/>
    </source>
</evidence>
<evidence type="ECO:0000256" key="4">
    <source>
        <dbReference type="ARBA" id="ARBA00022989"/>
    </source>
</evidence>
<feature type="signal peptide" evidence="9">
    <location>
        <begin position="1"/>
        <end position="21"/>
    </location>
</feature>
<feature type="transmembrane region" description="Helical" evidence="8">
    <location>
        <begin position="374"/>
        <end position="393"/>
    </location>
</feature>
<feature type="chain" id="PRO_5045437362" description="Putative ionotropic receptor ligand binding domain-containing protein" evidence="9">
    <location>
        <begin position="22"/>
        <end position="602"/>
    </location>
</feature>
<evidence type="ECO:0000256" key="3">
    <source>
        <dbReference type="ARBA" id="ARBA00022692"/>
    </source>
</evidence>
<dbReference type="PANTHER" id="PTHR42643">
    <property type="entry name" value="IONOTROPIC RECEPTOR 20A-RELATED"/>
    <property type="match status" value="1"/>
</dbReference>
<dbReference type="PANTHER" id="PTHR42643:SF30">
    <property type="entry name" value="IONOTROPIC RECEPTOR 40A-RELATED"/>
    <property type="match status" value="1"/>
</dbReference>
<evidence type="ECO:0000259" key="10">
    <source>
        <dbReference type="Pfam" id="PF24061"/>
    </source>
</evidence>
<keyword evidence="2" id="KW-1003">Cell membrane</keyword>
<evidence type="ECO:0000256" key="8">
    <source>
        <dbReference type="SAM" id="Phobius"/>
    </source>
</evidence>
<evidence type="ECO:0000256" key="6">
    <source>
        <dbReference type="ARBA" id="ARBA00023170"/>
    </source>
</evidence>
<accession>A0ABQ8S359</accession>
<reference evidence="11 12" key="1">
    <citation type="journal article" date="2022" name="Allergy">
        <title>Genome assembly and annotation of Periplaneta americana reveal a comprehensive cockroach allergen profile.</title>
        <authorList>
            <person name="Wang L."/>
            <person name="Xiong Q."/>
            <person name="Saelim N."/>
            <person name="Wang L."/>
            <person name="Nong W."/>
            <person name="Wan A.T."/>
            <person name="Shi M."/>
            <person name="Liu X."/>
            <person name="Cao Q."/>
            <person name="Hui J.H.L."/>
            <person name="Sookrung N."/>
            <person name="Leung T.F."/>
            <person name="Tungtrongchitr A."/>
            <person name="Tsui S.K.W."/>
        </authorList>
    </citation>
    <scope>NUCLEOTIDE SEQUENCE [LARGE SCALE GENOMIC DNA]</scope>
    <source>
        <strain evidence="11">PWHHKU_190912</strain>
    </source>
</reference>
<dbReference type="InterPro" id="IPR056198">
    <property type="entry name" value="LBD_receptor"/>
</dbReference>
<evidence type="ECO:0000256" key="1">
    <source>
        <dbReference type="ARBA" id="ARBA00004651"/>
    </source>
</evidence>
<keyword evidence="4 8" id="KW-1133">Transmembrane helix</keyword>
<dbReference type="Pfam" id="PF24061">
    <property type="entry name" value="LBD_receptor"/>
    <property type="match status" value="1"/>
</dbReference>
<dbReference type="InterPro" id="IPR052192">
    <property type="entry name" value="Insect_Ionotropic_Sensory_Rcpt"/>
</dbReference>
<evidence type="ECO:0000256" key="9">
    <source>
        <dbReference type="SAM" id="SignalP"/>
    </source>
</evidence>
<feature type="transmembrane region" description="Helical" evidence="8">
    <location>
        <begin position="471"/>
        <end position="488"/>
    </location>
</feature>
<evidence type="ECO:0000256" key="2">
    <source>
        <dbReference type="ARBA" id="ARBA00022475"/>
    </source>
</evidence>
<comment type="subcellular location">
    <subcellularLocation>
        <location evidence="1">Cell membrane</location>
        <topology evidence="1">Multi-pass membrane protein</topology>
    </subcellularLocation>
</comment>
<dbReference type="Proteomes" id="UP001148838">
    <property type="component" value="Unassembled WGS sequence"/>
</dbReference>
<sequence>MGKVTAALIIWIASLQYPVNCEISTTQNHLSQYLQEIIHQFDPNHPILISLPKPEFKDPERSLYPREDNMQLVSAILKTINWTVQISSTDTPTVFAAEDTNSPLIPNYIIFVWPDGNEILIDIQLEALQEQMSFNSRGKYIVVLLTLNSREETKTNVFNILDTLWSMGSITNVNTVVPTRRSDELVSTKEDEDYSVDTYTWFPYAGGVCGELNEVVLIDRWLPQNDRKFSKAIDLFPDKLPDDFMGCTITASSIGVEPYVILIKNETLEDGSTVFEIGGVPAEMLILLAQKMNMTVIFIPPTLTMDVEPIITVFNEVMSGMSDILIGTLPLSGSIKGLFDPTAHISYTALRWVVPCPKQISRFSRISKMYNESVWIAMILTFVVTTVIFWLNAKHTSDARRFQNLANVFYGTWAVCMSVSVPFMPKNSKLRILFFIYVCYCLAVSNVFQAFFMSYLVEPGYHKGIETFEDILSSGLSFGMFSAFKFFMQTTSYDDHKRLTSHEVDCNALDKCVERVLFQGDITTVATTDLVKYMASLNGIPPWMRVECYVKEAIFSSAAIMYLRKGSPLLNRLNLLLKRCFEAGIPDKKWRDLIYGTYLRSE</sequence>
<feature type="transmembrane region" description="Helical" evidence="8">
    <location>
        <begin position="432"/>
        <end position="451"/>
    </location>
</feature>
<dbReference type="SUPFAM" id="SSF53850">
    <property type="entry name" value="Periplasmic binding protein-like II"/>
    <property type="match status" value="1"/>
</dbReference>